<dbReference type="EMBL" id="SLXF01000005">
    <property type="protein sequence ID" value="TCP07236.1"/>
    <property type="molecule type" value="Genomic_DNA"/>
</dbReference>
<evidence type="ECO:0000256" key="2">
    <source>
        <dbReference type="PIRNR" id="PIRNR002094"/>
    </source>
</evidence>
<dbReference type="Proteomes" id="UP000239406">
    <property type="component" value="Unassembled WGS sequence"/>
</dbReference>
<name>A0A2S5T231_9BURK</name>
<dbReference type="RefSeq" id="WP_104358429.1">
    <property type="nucleotide sequence ID" value="NZ_CALFFA010000021.1"/>
</dbReference>
<dbReference type="GO" id="GO:0051082">
    <property type="term" value="F:unfolded protein binding"/>
    <property type="evidence" value="ECO:0007669"/>
    <property type="project" value="InterPro"/>
</dbReference>
<accession>A0A2S5T231</accession>
<evidence type="ECO:0000256" key="1">
    <source>
        <dbReference type="ARBA" id="ARBA00022729"/>
    </source>
</evidence>
<feature type="region of interest" description="Disordered" evidence="3">
    <location>
        <begin position="72"/>
        <end position="92"/>
    </location>
</feature>
<dbReference type="Proteomes" id="UP000294772">
    <property type="component" value="Unassembled WGS sequence"/>
</dbReference>
<sequence length="171" mass="19316">MKKNFAKSALVGGLLVLAMHGVQAQEIKIGYVSSDRVLSQSAPAKAAEARLRQEFEPRESELADMAAKLKAASDKLDKDAPTLSESERARRQRELVDMEREFQRKRREYQEDISRRRSEELAAIIERANAVIKRIAEQEKYDLILQEVVHASKRVDITDKVINALNANGGK</sequence>
<evidence type="ECO:0000256" key="4">
    <source>
        <dbReference type="SAM" id="SignalP"/>
    </source>
</evidence>
<dbReference type="AlphaFoldDB" id="A0A2S5T231"/>
<comment type="similarity">
    <text evidence="2">Belongs to the skp family.</text>
</comment>
<dbReference type="Pfam" id="PF03938">
    <property type="entry name" value="OmpH"/>
    <property type="match status" value="1"/>
</dbReference>
<evidence type="ECO:0000313" key="7">
    <source>
        <dbReference type="Proteomes" id="UP000239406"/>
    </source>
</evidence>
<dbReference type="SMART" id="SM00935">
    <property type="entry name" value="OmpH"/>
    <property type="match status" value="1"/>
</dbReference>
<keyword evidence="1 4" id="KW-0732">Signal</keyword>
<dbReference type="OrthoDB" id="5294628at2"/>
<evidence type="ECO:0000313" key="5">
    <source>
        <dbReference type="EMBL" id="PPE68917.1"/>
    </source>
</evidence>
<feature type="signal peptide" evidence="4">
    <location>
        <begin position="1"/>
        <end position="24"/>
    </location>
</feature>
<dbReference type="SUPFAM" id="SSF111384">
    <property type="entry name" value="OmpH-like"/>
    <property type="match status" value="1"/>
</dbReference>
<dbReference type="GO" id="GO:0005829">
    <property type="term" value="C:cytosol"/>
    <property type="evidence" value="ECO:0007669"/>
    <property type="project" value="TreeGrafter"/>
</dbReference>
<evidence type="ECO:0000313" key="6">
    <source>
        <dbReference type="EMBL" id="TCP07236.1"/>
    </source>
</evidence>
<protein>
    <submittedName>
        <fullName evidence="5">Outer membrane protein chaperone</fullName>
    </submittedName>
    <submittedName>
        <fullName evidence="6">Periplasmic chaperone for outer membrane proteins Skp</fullName>
    </submittedName>
</protein>
<dbReference type="PIRSF" id="PIRSF002094">
    <property type="entry name" value="OMP26_Skp"/>
    <property type="match status" value="1"/>
</dbReference>
<comment type="caution">
    <text evidence="5">The sequence shown here is derived from an EMBL/GenBank/DDBJ whole genome shotgun (WGS) entry which is preliminary data.</text>
</comment>
<reference evidence="6 8" key="2">
    <citation type="submission" date="2019-03" db="EMBL/GenBank/DDBJ databases">
        <title>Genomic Encyclopedia of Type Strains, Phase IV (KMG-IV): sequencing the most valuable type-strain genomes for metagenomic binning, comparative biology and taxonomic classification.</title>
        <authorList>
            <person name="Goeker M."/>
        </authorList>
    </citation>
    <scope>NUCLEOTIDE SEQUENCE [LARGE SCALE GENOMIC DNA]</scope>
    <source>
        <strain evidence="6 8">DSM 15264</strain>
    </source>
</reference>
<dbReference type="EMBL" id="PSNY01000017">
    <property type="protein sequence ID" value="PPE68917.1"/>
    <property type="molecule type" value="Genomic_DNA"/>
</dbReference>
<dbReference type="InterPro" id="IPR024930">
    <property type="entry name" value="Skp_dom_sf"/>
</dbReference>
<feature type="chain" id="PRO_5040584288" evidence="4">
    <location>
        <begin position="25"/>
        <end position="171"/>
    </location>
</feature>
<dbReference type="Gene3D" id="3.30.910.20">
    <property type="entry name" value="Skp domain"/>
    <property type="match status" value="1"/>
</dbReference>
<reference evidence="5 7" key="1">
    <citation type="submission" date="2018-02" db="EMBL/GenBank/DDBJ databases">
        <title>Reclassifiation of [Polyangium] brachysporum DSM 7029 as Guopingzhaonella breviflexa gen. nov., sp. nov., a member of the family Comamonadaceae.</title>
        <authorList>
            <person name="Tang B."/>
        </authorList>
    </citation>
    <scope>NUCLEOTIDE SEQUENCE [LARGE SCALE GENOMIC DNA]</scope>
    <source>
        <strain evidence="5 7">DSM 15344</strain>
    </source>
</reference>
<evidence type="ECO:0000256" key="3">
    <source>
        <dbReference type="SAM" id="MobiDB-lite"/>
    </source>
</evidence>
<dbReference type="PANTHER" id="PTHR35089:SF1">
    <property type="entry name" value="CHAPERONE PROTEIN SKP"/>
    <property type="match status" value="1"/>
</dbReference>
<dbReference type="GO" id="GO:0050821">
    <property type="term" value="P:protein stabilization"/>
    <property type="evidence" value="ECO:0007669"/>
    <property type="project" value="TreeGrafter"/>
</dbReference>
<gene>
    <name evidence="5" type="ORF">C1702_14475</name>
    <name evidence="6" type="ORF">EV676_105262</name>
</gene>
<evidence type="ECO:0000313" key="8">
    <source>
        <dbReference type="Proteomes" id="UP000294772"/>
    </source>
</evidence>
<dbReference type="PANTHER" id="PTHR35089">
    <property type="entry name" value="CHAPERONE PROTEIN SKP"/>
    <property type="match status" value="1"/>
</dbReference>
<keyword evidence="7" id="KW-1185">Reference proteome</keyword>
<organism evidence="5 7">
    <name type="scientific">Caldimonas thermodepolymerans</name>
    <dbReference type="NCBI Taxonomy" id="215580"/>
    <lineage>
        <taxon>Bacteria</taxon>
        <taxon>Pseudomonadati</taxon>
        <taxon>Pseudomonadota</taxon>
        <taxon>Betaproteobacteria</taxon>
        <taxon>Burkholderiales</taxon>
        <taxon>Sphaerotilaceae</taxon>
        <taxon>Caldimonas</taxon>
    </lineage>
</organism>
<dbReference type="InterPro" id="IPR005632">
    <property type="entry name" value="Chaperone_Skp"/>
</dbReference>
<proteinExistence type="inferred from homology"/>